<evidence type="ECO:0000313" key="1">
    <source>
        <dbReference type="EMBL" id="TCP29051.1"/>
    </source>
</evidence>
<dbReference type="Pfam" id="PF15781">
    <property type="entry name" value="ParE-like_toxin"/>
    <property type="match status" value="1"/>
</dbReference>
<dbReference type="OrthoDB" id="82378at2"/>
<dbReference type="AlphaFoldDB" id="A0A4R2P523"/>
<dbReference type="InterPro" id="IPR031552">
    <property type="entry name" value="ParE-like_toxin"/>
</dbReference>
<comment type="caution">
    <text evidence="1">The sequence shown here is derived from an EMBL/GenBank/DDBJ whole genome shotgun (WGS) entry which is preliminary data.</text>
</comment>
<evidence type="ECO:0000313" key="2">
    <source>
        <dbReference type="Proteomes" id="UP000295416"/>
    </source>
</evidence>
<dbReference type="InterPro" id="IPR035093">
    <property type="entry name" value="RelE/ParE_toxin_dom_sf"/>
</dbReference>
<protein>
    <submittedName>
        <fullName evidence="1">ParE-like toxin of type II ParDE toxin-antitoxin system</fullName>
    </submittedName>
</protein>
<accession>A0A4R2P523</accession>
<dbReference type="EMBL" id="SLXK01000013">
    <property type="protein sequence ID" value="TCP29051.1"/>
    <property type="molecule type" value="Genomic_DNA"/>
</dbReference>
<keyword evidence="2" id="KW-1185">Reference proteome</keyword>
<dbReference type="RefSeq" id="WP_132746156.1">
    <property type="nucleotide sequence ID" value="NZ_SLXK01000013.1"/>
</dbReference>
<reference evidence="1 2" key="1">
    <citation type="submission" date="2019-03" db="EMBL/GenBank/DDBJ databases">
        <title>Genomic Encyclopedia of Type Strains, Phase IV (KMG-IV): sequencing the most valuable type-strain genomes for metagenomic binning, comparative biology and taxonomic classification.</title>
        <authorList>
            <person name="Goeker M."/>
        </authorList>
    </citation>
    <scope>NUCLEOTIDE SEQUENCE [LARGE SCALE GENOMIC DNA]</scope>
    <source>
        <strain evidence="1 2">DSM 19377</strain>
    </source>
</reference>
<organism evidence="1 2">
    <name type="scientific">Scopulibacillus darangshiensis</name>
    <dbReference type="NCBI Taxonomy" id="442528"/>
    <lineage>
        <taxon>Bacteria</taxon>
        <taxon>Bacillati</taxon>
        <taxon>Bacillota</taxon>
        <taxon>Bacilli</taxon>
        <taxon>Bacillales</taxon>
        <taxon>Sporolactobacillaceae</taxon>
        <taxon>Scopulibacillus</taxon>
    </lineage>
</organism>
<proteinExistence type="predicted"/>
<dbReference type="Gene3D" id="3.30.2310.20">
    <property type="entry name" value="RelE-like"/>
    <property type="match status" value="1"/>
</dbReference>
<dbReference type="SUPFAM" id="SSF143011">
    <property type="entry name" value="RelE-like"/>
    <property type="match status" value="1"/>
</dbReference>
<name>A0A4R2P523_9BACL</name>
<dbReference type="Proteomes" id="UP000295416">
    <property type="component" value="Unassembled WGS sequence"/>
</dbReference>
<sequence>MLPVLYLNPAKQYFKKLKEKPLKKEFFEAIEDIRQHPYIGELKTGDLAGIYCYDVRYQGTNYELAYRISENDNGELVVRIMAGTRETFYQELKRFLRS</sequence>
<gene>
    <name evidence="1" type="ORF">EV207_11387</name>
</gene>